<dbReference type="EMBL" id="CP119313">
    <property type="protein sequence ID" value="WEK21367.1"/>
    <property type="molecule type" value="Genomic_DNA"/>
</dbReference>
<organism evidence="2 3">
    <name type="scientific">Candidatus Pedobacter colombiensis</name>
    <dbReference type="NCBI Taxonomy" id="3121371"/>
    <lineage>
        <taxon>Bacteria</taxon>
        <taxon>Pseudomonadati</taxon>
        <taxon>Bacteroidota</taxon>
        <taxon>Sphingobacteriia</taxon>
        <taxon>Sphingobacteriales</taxon>
        <taxon>Sphingobacteriaceae</taxon>
        <taxon>Pedobacter</taxon>
    </lineage>
</organism>
<dbReference type="AlphaFoldDB" id="A0AAJ5WB85"/>
<protein>
    <submittedName>
        <fullName evidence="2">Conjugative transposon protein TraN</fullName>
    </submittedName>
</protein>
<dbReference type="Pfam" id="PF13595">
    <property type="entry name" value="DUF4138"/>
    <property type="match status" value="1"/>
</dbReference>
<name>A0AAJ5WB85_9SPHI</name>
<evidence type="ECO:0000313" key="3">
    <source>
        <dbReference type="Proteomes" id="UP001214530"/>
    </source>
</evidence>
<gene>
    <name evidence="2" type="primary">traN</name>
    <name evidence="2" type="ORF">P0Y49_09460</name>
</gene>
<dbReference type="InterPro" id="IPR022298">
    <property type="entry name" value="Conjug_transposon_TraN"/>
</dbReference>
<proteinExistence type="predicted"/>
<dbReference type="NCBIfam" id="TIGR03780">
    <property type="entry name" value="Bac_Flav_CT_N"/>
    <property type="match status" value="1"/>
</dbReference>
<evidence type="ECO:0000313" key="2">
    <source>
        <dbReference type="EMBL" id="WEK21367.1"/>
    </source>
</evidence>
<evidence type="ECO:0000256" key="1">
    <source>
        <dbReference type="SAM" id="SignalP"/>
    </source>
</evidence>
<keyword evidence="1" id="KW-0732">Signal</keyword>
<feature type="signal peptide" evidence="1">
    <location>
        <begin position="1"/>
        <end position="21"/>
    </location>
</feature>
<feature type="chain" id="PRO_5042547636" evidence="1">
    <location>
        <begin position="22"/>
        <end position="281"/>
    </location>
</feature>
<dbReference type="Proteomes" id="UP001214530">
    <property type="component" value="Chromosome"/>
</dbReference>
<accession>A0AAJ5WB85</accession>
<reference evidence="2" key="1">
    <citation type="submission" date="2023-03" db="EMBL/GenBank/DDBJ databases">
        <title>Andean soil-derived lignocellulolytic bacterial consortium as a source of novel taxa and putative plastic-active enzymes.</title>
        <authorList>
            <person name="Diaz-Garcia L."/>
            <person name="Chuvochina M."/>
            <person name="Feuerriegel G."/>
            <person name="Bunk B."/>
            <person name="Sproer C."/>
            <person name="Streit W.R."/>
            <person name="Rodriguez L.M."/>
            <person name="Overmann J."/>
            <person name="Jimenez D.J."/>
        </authorList>
    </citation>
    <scope>NUCLEOTIDE SEQUENCE</scope>
    <source>
        <strain evidence="2">MAG 3858</strain>
    </source>
</reference>
<sequence>MKKLKVLFIMVAALFTLQSKAQLTTFQTGSKSKIEPLQLAISYQKTTSLIFPYAIKSVDRGSSEVLVQKAKGVENVLQLKAGVDSFKQTNLTIITADGSLYSFLLHYSSEPTTLNLELADKPMGYEPIAIFTSSQDNQQKILTASEYVSVKKSTLRKPRDSKFNVSIKLSGVYIKDNILYYQLEMQNNSNISYDIAQLRFFIRDKKKTKRTASQELEQKPVLIHGNATVIHEQSKQNLVVALEKFTIPDKKELVIQLMEKKGGRHLQLKLSNKIIVGASQF</sequence>